<protein>
    <submittedName>
        <fullName evidence="2">Uncharacterized protein</fullName>
    </submittedName>
</protein>
<reference evidence="3" key="1">
    <citation type="submission" date="2009-08" db="EMBL/GenBank/DDBJ databases">
        <title>The complete genome of Chitinophaga pinensis DSM 2588.</title>
        <authorList>
            <consortium name="US DOE Joint Genome Institute (JGI-PGF)"/>
            <person name="Lucas S."/>
            <person name="Copeland A."/>
            <person name="Lapidus A."/>
            <person name="Glavina del Rio T."/>
            <person name="Dalin E."/>
            <person name="Tice H."/>
            <person name="Bruce D."/>
            <person name="Goodwin L."/>
            <person name="Pitluck S."/>
            <person name="Kyrpides N."/>
            <person name="Mavromatis K."/>
            <person name="Ivanova N."/>
            <person name="Mikhailova N."/>
            <person name="Sims D."/>
            <person name="Meinche L."/>
            <person name="Brettin T."/>
            <person name="Detter J.C."/>
            <person name="Han C."/>
            <person name="Larimer F."/>
            <person name="Land M."/>
            <person name="Hauser L."/>
            <person name="Markowitz V."/>
            <person name="Cheng J.-F."/>
            <person name="Hugenholtz P."/>
            <person name="Woyke T."/>
            <person name="Wu D."/>
            <person name="Spring S."/>
            <person name="Klenk H.-P."/>
            <person name="Eisen J.A."/>
        </authorList>
    </citation>
    <scope>NUCLEOTIDE SEQUENCE [LARGE SCALE GENOMIC DNA]</scope>
    <source>
        <strain evidence="3">ATCC 43595 / DSM 2588 / LMG 13176 / NBRC 15968 / NCIMB 11800 / UQM 2034</strain>
    </source>
</reference>
<organism evidence="2 3">
    <name type="scientific">Chitinophaga pinensis (strain ATCC 43595 / DSM 2588 / LMG 13176 / NBRC 15968 / NCIMB 11800 / UQM 2034)</name>
    <dbReference type="NCBI Taxonomy" id="485918"/>
    <lineage>
        <taxon>Bacteria</taxon>
        <taxon>Pseudomonadati</taxon>
        <taxon>Bacteroidota</taxon>
        <taxon>Chitinophagia</taxon>
        <taxon>Chitinophagales</taxon>
        <taxon>Chitinophagaceae</taxon>
        <taxon>Chitinophaga</taxon>
    </lineage>
</organism>
<dbReference type="OrthoDB" id="1442826at2"/>
<feature type="compositionally biased region" description="Pro residues" evidence="1">
    <location>
        <begin position="172"/>
        <end position="181"/>
    </location>
</feature>
<accession>A0A979G5Z7</accession>
<proteinExistence type="predicted"/>
<sequence length="285" mass="32207">MARIRTIKPDFFKNEELAELPAMVRLLFIGLWTLADREGRMHDRPKRIKAEIFPYDNVNIENDLARLQSAGFIERYEVGEMKVIQVNNFTKHQRITGSEALSHSEFPAPQTAAQESEKQGGNTEETFGNTEETPRTTGKERKGKEGKGVYRAQEIPEREADELKDQSEANAPPVPPPPPPRQNKGPCIEAVLEFFRRAGGTEEMAHGFWNKWESVNWMNGMSPIAQWPPLANNYIASWHRNDEQKAKSHGSGRKQTVTGSIEAIDAATADIIRDLDEAARLQRSD</sequence>
<gene>
    <name evidence="2" type="ordered locus">Cpin_3851</name>
</gene>
<name>A0A979G5Z7_CHIPD</name>
<dbReference type="RefSeq" id="WP_012791486.1">
    <property type="nucleotide sequence ID" value="NC_013132.1"/>
</dbReference>
<dbReference type="AlphaFoldDB" id="A0A979G5Z7"/>
<feature type="region of interest" description="Disordered" evidence="1">
    <location>
        <begin position="100"/>
        <end position="185"/>
    </location>
</feature>
<evidence type="ECO:0000256" key="1">
    <source>
        <dbReference type="SAM" id="MobiDB-lite"/>
    </source>
</evidence>
<dbReference type="KEGG" id="cpi:Cpin_3851"/>
<feature type="compositionally biased region" description="Basic and acidic residues" evidence="1">
    <location>
        <begin position="132"/>
        <end position="167"/>
    </location>
</feature>
<evidence type="ECO:0000313" key="3">
    <source>
        <dbReference type="Proteomes" id="UP000002215"/>
    </source>
</evidence>
<feature type="region of interest" description="Disordered" evidence="1">
    <location>
        <begin position="242"/>
        <end position="263"/>
    </location>
</feature>
<reference evidence="2 3" key="2">
    <citation type="journal article" date="2010" name="Stand. Genomic Sci.">
        <title>Complete genome sequence of Chitinophaga pinensis type strain (UQM 2034).</title>
        <authorList>
            <person name="Glavina Del Rio T."/>
            <person name="Abt B."/>
            <person name="Spring S."/>
            <person name="Lapidus A."/>
            <person name="Nolan M."/>
            <person name="Tice H."/>
            <person name="Copeland A."/>
            <person name="Cheng J.F."/>
            <person name="Chen F."/>
            <person name="Bruce D."/>
            <person name="Goodwin L."/>
            <person name="Pitluck S."/>
            <person name="Ivanova N."/>
            <person name="Mavromatis K."/>
            <person name="Mikhailova N."/>
            <person name="Pati A."/>
            <person name="Chen A."/>
            <person name="Palaniappan K."/>
            <person name="Land M."/>
            <person name="Hauser L."/>
            <person name="Chang Y.J."/>
            <person name="Jeffries C.D."/>
            <person name="Chain P."/>
            <person name="Saunders E."/>
            <person name="Detter J.C."/>
            <person name="Brettin T."/>
            <person name="Rohde M."/>
            <person name="Goker M."/>
            <person name="Bristow J."/>
            <person name="Eisen J.A."/>
            <person name="Markowitz V."/>
            <person name="Hugenholtz P."/>
            <person name="Kyrpides N.C."/>
            <person name="Klenk H.P."/>
            <person name="Lucas S."/>
        </authorList>
    </citation>
    <scope>NUCLEOTIDE SEQUENCE [LARGE SCALE GENOMIC DNA]</scope>
    <source>
        <strain evidence="3">ATCC 43595 / DSM 2588 / LMG 13176 / NBRC 15968 / NCIMB 11800 / UQM 2034</strain>
    </source>
</reference>
<dbReference type="EMBL" id="CP001699">
    <property type="protein sequence ID" value="ACU61313.1"/>
    <property type="molecule type" value="Genomic_DNA"/>
</dbReference>
<feature type="compositionally biased region" description="Low complexity" evidence="1">
    <location>
        <begin position="120"/>
        <end position="131"/>
    </location>
</feature>
<dbReference type="Proteomes" id="UP000002215">
    <property type="component" value="Chromosome"/>
</dbReference>
<evidence type="ECO:0000313" key="2">
    <source>
        <dbReference type="EMBL" id="ACU61313.1"/>
    </source>
</evidence>